<dbReference type="PANTHER" id="PTHR48475">
    <property type="entry name" value="RIBONUCLEASE H"/>
    <property type="match status" value="1"/>
</dbReference>
<evidence type="ECO:0000313" key="1">
    <source>
        <dbReference type="EMBL" id="SPD22707.1"/>
    </source>
</evidence>
<dbReference type="EMBL" id="OIVN01005490">
    <property type="protein sequence ID" value="SPD22707.1"/>
    <property type="molecule type" value="Genomic_DNA"/>
</dbReference>
<dbReference type="AlphaFoldDB" id="A0A2N9I9R7"/>
<protein>
    <recommendedName>
        <fullName evidence="2">Reverse transcriptase domain-containing protein</fullName>
    </recommendedName>
</protein>
<reference evidence="1" key="1">
    <citation type="submission" date="2018-02" db="EMBL/GenBank/DDBJ databases">
        <authorList>
            <person name="Cohen D.B."/>
            <person name="Kent A.D."/>
        </authorList>
    </citation>
    <scope>NUCLEOTIDE SEQUENCE</scope>
</reference>
<dbReference type="PANTHER" id="PTHR48475:SF2">
    <property type="entry name" value="RIBONUCLEASE H"/>
    <property type="match status" value="1"/>
</dbReference>
<organism evidence="1">
    <name type="scientific">Fagus sylvatica</name>
    <name type="common">Beechnut</name>
    <dbReference type="NCBI Taxonomy" id="28930"/>
    <lineage>
        <taxon>Eukaryota</taxon>
        <taxon>Viridiplantae</taxon>
        <taxon>Streptophyta</taxon>
        <taxon>Embryophyta</taxon>
        <taxon>Tracheophyta</taxon>
        <taxon>Spermatophyta</taxon>
        <taxon>Magnoliopsida</taxon>
        <taxon>eudicotyledons</taxon>
        <taxon>Gunneridae</taxon>
        <taxon>Pentapetalae</taxon>
        <taxon>rosids</taxon>
        <taxon>fabids</taxon>
        <taxon>Fagales</taxon>
        <taxon>Fagaceae</taxon>
        <taxon>Fagus</taxon>
    </lineage>
</organism>
<evidence type="ECO:0008006" key="2">
    <source>
        <dbReference type="Google" id="ProtNLM"/>
    </source>
</evidence>
<gene>
    <name evidence="1" type="ORF">FSB_LOCUS50589</name>
</gene>
<accession>A0A2N9I9R7</accession>
<proteinExistence type="predicted"/>
<name>A0A2N9I9R7_FAGSY</name>
<sequence>MKIGKDQLRPIETPLVGFAGSNVYPLKAISLQITADALRPTVKWRSQIGLYSNRLRPDLRGQRVYGWKNYCQEPNKRNSFQANFWDISRHRDNYFRTTFHNKEENKGQLHLNLDLLNKAREKVAQRITSYQGQMARYYNTKVKLRRFEVGNWVLRKVTQATKDQSQGKLGPNWEGPYMVIQYYRRGTYHLDDMDGKKLPYPWNVENFKKYYP</sequence>